<evidence type="ECO:0000313" key="3">
    <source>
        <dbReference type="Proteomes" id="UP000663879"/>
    </source>
</evidence>
<evidence type="ECO:0000313" key="2">
    <source>
        <dbReference type="EMBL" id="CAF0980563.1"/>
    </source>
</evidence>
<keyword evidence="1" id="KW-0175">Coiled coil</keyword>
<name>A0A814FIN2_9BILA</name>
<protein>
    <submittedName>
        <fullName evidence="2">Uncharacterized protein</fullName>
    </submittedName>
</protein>
<sequence>MLVLSPFLKDSGVPKKEHLNENVVAFQFNSPDSAMQSPTAERDCQFEMYHSSFNSIESEYNSLKRDNKDLKNYVTKITKTSSIMFSEYSDIEKQLDEQNKENLENEKLCLKTKIGSDRENRQNEIELEKNLKTIELLEIQCEWKNKSQWKNCKSDNHNCIDSCKDAEKFFEEHY</sequence>
<proteinExistence type="predicted"/>
<dbReference type="EMBL" id="CAJNOC010003390">
    <property type="protein sequence ID" value="CAF0980563.1"/>
    <property type="molecule type" value="Genomic_DNA"/>
</dbReference>
<organism evidence="2 3">
    <name type="scientific">Brachionus calyciflorus</name>
    <dbReference type="NCBI Taxonomy" id="104777"/>
    <lineage>
        <taxon>Eukaryota</taxon>
        <taxon>Metazoa</taxon>
        <taxon>Spiralia</taxon>
        <taxon>Gnathifera</taxon>
        <taxon>Rotifera</taxon>
        <taxon>Eurotatoria</taxon>
        <taxon>Monogononta</taxon>
        <taxon>Pseudotrocha</taxon>
        <taxon>Ploima</taxon>
        <taxon>Brachionidae</taxon>
        <taxon>Brachionus</taxon>
    </lineage>
</organism>
<feature type="coiled-coil region" evidence="1">
    <location>
        <begin position="53"/>
        <end position="113"/>
    </location>
</feature>
<keyword evidence="3" id="KW-1185">Reference proteome</keyword>
<evidence type="ECO:0000256" key="1">
    <source>
        <dbReference type="SAM" id="Coils"/>
    </source>
</evidence>
<gene>
    <name evidence="2" type="ORF">OXX778_LOCUS15395</name>
</gene>
<dbReference type="Proteomes" id="UP000663879">
    <property type="component" value="Unassembled WGS sequence"/>
</dbReference>
<accession>A0A814FIN2</accession>
<comment type="caution">
    <text evidence="2">The sequence shown here is derived from an EMBL/GenBank/DDBJ whole genome shotgun (WGS) entry which is preliminary data.</text>
</comment>
<dbReference type="AlphaFoldDB" id="A0A814FIN2"/>
<reference evidence="2" key="1">
    <citation type="submission" date="2021-02" db="EMBL/GenBank/DDBJ databases">
        <authorList>
            <person name="Nowell W R."/>
        </authorList>
    </citation>
    <scope>NUCLEOTIDE SEQUENCE</scope>
    <source>
        <strain evidence="2">Ploen Becks lab</strain>
    </source>
</reference>